<evidence type="ECO:0008006" key="3">
    <source>
        <dbReference type="Google" id="ProtNLM"/>
    </source>
</evidence>
<feature type="signal peptide" evidence="1">
    <location>
        <begin position="1"/>
        <end position="19"/>
    </location>
</feature>
<evidence type="ECO:0000313" key="2">
    <source>
        <dbReference type="EMBL" id="CAD9602651.1"/>
    </source>
</evidence>
<dbReference type="AlphaFoldDB" id="A0A7S2LER2"/>
<dbReference type="EMBL" id="HBGZ01015271">
    <property type="protein sequence ID" value="CAD9602651.1"/>
    <property type="molecule type" value="Transcribed_RNA"/>
</dbReference>
<sequence>MLFNLVISIVAIAQCDVFAFSSPNHRHPVHRRPYATAPMLSLSHSDSCMHLLHSEHPSTPTANQNTSQMWELGLLIDSNPKLPLEYTTRCINQVVGISDADSLEVVTQAFRHGIALIEELPFDIAVSYKTELERRGISCEMVPAEDVEGEEAAPRTSLEDSSDLWELGLLRNAQYSRERTSRCLCQVVGISESDAFEATSQAYRLGVALIDEFHSEHVEYFAAELTRLGIAVCVVPADDE</sequence>
<evidence type="ECO:0000256" key="1">
    <source>
        <dbReference type="SAM" id="SignalP"/>
    </source>
</evidence>
<accession>A0A7S2LER2</accession>
<feature type="chain" id="PRO_5031195248" description="Adaptor protein ClpS core domain-containing protein" evidence="1">
    <location>
        <begin position="20"/>
        <end position="240"/>
    </location>
</feature>
<gene>
    <name evidence="2" type="ORF">SMAR0320_LOCUS10893</name>
</gene>
<keyword evidence="1" id="KW-0732">Signal</keyword>
<protein>
    <recommendedName>
        <fullName evidence="3">Adaptor protein ClpS core domain-containing protein</fullName>
    </recommendedName>
</protein>
<reference evidence="2" key="1">
    <citation type="submission" date="2021-01" db="EMBL/GenBank/DDBJ databases">
        <authorList>
            <person name="Corre E."/>
            <person name="Pelletier E."/>
            <person name="Niang G."/>
            <person name="Scheremetjew M."/>
            <person name="Finn R."/>
            <person name="Kale V."/>
            <person name="Holt S."/>
            <person name="Cochrane G."/>
            <person name="Meng A."/>
            <person name="Brown T."/>
            <person name="Cohen L."/>
        </authorList>
    </citation>
    <scope>NUCLEOTIDE SEQUENCE</scope>
    <source>
        <strain evidence="2">SM1012Den-03</strain>
    </source>
</reference>
<name>A0A7S2LER2_9STRA</name>
<proteinExistence type="predicted"/>
<organism evidence="2">
    <name type="scientific">Skeletonema marinoi</name>
    <dbReference type="NCBI Taxonomy" id="267567"/>
    <lineage>
        <taxon>Eukaryota</taxon>
        <taxon>Sar</taxon>
        <taxon>Stramenopiles</taxon>
        <taxon>Ochrophyta</taxon>
        <taxon>Bacillariophyta</taxon>
        <taxon>Coscinodiscophyceae</taxon>
        <taxon>Thalassiosirophycidae</taxon>
        <taxon>Thalassiosirales</taxon>
        <taxon>Skeletonemataceae</taxon>
        <taxon>Skeletonema</taxon>
        <taxon>Skeletonema marinoi-dohrnii complex</taxon>
    </lineage>
</organism>